<dbReference type="EMBL" id="KI688469">
    <property type="protein sequence ID" value="ETK77265.1"/>
    <property type="molecule type" value="Genomic_DNA"/>
</dbReference>
<keyword evidence="3 5" id="KW-0964">Secreted</keyword>
<feature type="chain" id="PRO_5045002485" description="RxLR effector protein" evidence="5">
    <location>
        <begin position="34"/>
        <end position="300"/>
    </location>
</feature>
<feature type="non-terminal residue" evidence="6">
    <location>
        <position position="1"/>
    </location>
</feature>
<evidence type="ECO:0000256" key="2">
    <source>
        <dbReference type="ARBA" id="ARBA00010400"/>
    </source>
</evidence>
<dbReference type="Proteomes" id="UP000053236">
    <property type="component" value="Unassembled WGS sequence"/>
</dbReference>
<keyword evidence="4 5" id="KW-0732">Signal</keyword>
<dbReference type="Pfam" id="PF16810">
    <property type="entry name" value="RXLR"/>
    <property type="match status" value="1"/>
</dbReference>
<proteinExistence type="inferred from homology"/>
<name>W2G4R6_PHYNI</name>
<evidence type="ECO:0000256" key="5">
    <source>
        <dbReference type="RuleBase" id="RU367124"/>
    </source>
</evidence>
<protein>
    <recommendedName>
        <fullName evidence="5">RxLR effector protein</fullName>
    </recommendedName>
</protein>
<evidence type="ECO:0000313" key="6">
    <source>
        <dbReference type="EMBL" id="ETK77265.1"/>
    </source>
</evidence>
<sequence length="300" mass="34517">ITSFSRSTKTVMRSLRFLLAITASILFSQALSAAADSTARTVSASPNNKLERRFLRDGEAAEPHTGENTEERAIISFGRDIVSNKAGTKKLLQDLLKENMPVRQFKEEFLNIPSTITSFDELVKHQNWKALVKYQRMKFEKDHGVKLPYAILDKKQLSKEQTQEQLLKWLLEKRPVKTVGENLGVWSVPNSYPILHQNWRAFKMYEKLFAELQHIQTDPKRYAQFIRTEEKTKEKLVDLVIAKTPFKDILQTFELTGLSASKMAKHQNFPALLAFVKLKAEYKAVEKAWAAANPHIRRNT</sequence>
<gene>
    <name evidence="6" type="ORF">L915_16465</name>
</gene>
<reference evidence="6" key="1">
    <citation type="submission" date="2013-11" db="EMBL/GenBank/DDBJ databases">
        <title>The Genome Sequence of Phytophthora parasitica CJ02B3.</title>
        <authorList>
            <consortium name="The Broad Institute Genomics Platform"/>
            <person name="Russ C."/>
            <person name="Tyler B."/>
            <person name="Panabieres F."/>
            <person name="Shan W."/>
            <person name="Tripathy S."/>
            <person name="Grunwald N."/>
            <person name="Machado M."/>
            <person name="Johnson C.S."/>
            <person name="Arredondo F."/>
            <person name="Hong C."/>
            <person name="Coffey M."/>
            <person name="Young S.K."/>
            <person name="Zeng Q."/>
            <person name="Gargeya S."/>
            <person name="Fitzgerald M."/>
            <person name="Abouelleil A."/>
            <person name="Alvarado L."/>
            <person name="Chapman S.B."/>
            <person name="Gainer-Dewar J."/>
            <person name="Goldberg J."/>
            <person name="Griggs A."/>
            <person name="Gujja S."/>
            <person name="Hansen M."/>
            <person name="Howarth C."/>
            <person name="Imamovic A."/>
            <person name="Ireland A."/>
            <person name="Larimer J."/>
            <person name="McCowan C."/>
            <person name="Murphy C."/>
            <person name="Pearson M."/>
            <person name="Poon T.W."/>
            <person name="Priest M."/>
            <person name="Roberts A."/>
            <person name="Saif S."/>
            <person name="Shea T."/>
            <person name="Sykes S."/>
            <person name="Wortman J."/>
            <person name="Nusbaum C."/>
            <person name="Birren B."/>
        </authorList>
    </citation>
    <scope>NUCLEOTIDE SEQUENCE [LARGE SCALE GENOMIC DNA]</scope>
    <source>
        <strain evidence="6">CJ02B3</strain>
    </source>
</reference>
<accession>W2G4R6</accession>
<evidence type="ECO:0000256" key="3">
    <source>
        <dbReference type="ARBA" id="ARBA00022525"/>
    </source>
</evidence>
<comment type="similarity">
    <text evidence="2 5">Belongs to the RxLR effector family.</text>
</comment>
<comment type="domain">
    <text evidence="5">The RxLR-dEER motif acts to carry the protein into the host cell cytoplasm through binding to cell surface phosphatidylinositol-3-phosphate.</text>
</comment>
<organism evidence="6">
    <name type="scientific">Phytophthora nicotianae</name>
    <name type="common">Potato buckeye rot agent</name>
    <name type="synonym">Phytophthora parasitica</name>
    <dbReference type="NCBI Taxonomy" id="4792"/>
    <lineage>
        <taxon>Eukaryota</taxon>
        <taxon>Sar</taxon>
        <taxon>Stramenopiles</taxon>
        <taxon>Oomycota</taxon>
        <taxon>Peronosporomycetes</taxon>
        <taxon>Peronosporales</taxon>
        <taxon>Peronosporaceae</taxon>
        <taxon>Phytophthora</taxon>
    </lineage>
</organism>
<evidence type="ECO:0000256" key="1">
    <source>
        <dbReference type="ARBA" id="ARBA00004613"/>
    </source>
</evidence>
<dbReference type="VEuPathDB" id="FungiDB:PPTG_16436"/>
<dbReference type="InterPro" id="IPR031825">
    <property type="entry name" value="RXLR"/>
</dbReference>
<dbReference type="AlphaFoldDB" id="W2G4R6"/>
<evidence type="ECO:0000256" key="4">
    <source>
        <dbReference type="ARBA" id="ARBA00022729"/>
    </source>
</evidence>
<comment type="subcellular location">
    <subcellularLocation>
        <location evidence="1 5">Secreted</location>
    </subcellularLocation>
</comment>
<feature type="signal peptide" evidence="5">
    <location>
        <begin position="1"/>
        <end position="33"/>
    </location>
</feature>
<comment type="function">
    <text evidence="5">Effector that suppresses plant defense responses during pathogen infection.</text>
</comment>